<comment type="caution">
    <text evidence="1">The sequence shown here is derived from an EMBL/GenBank/DDBJ whole genome shotgun (WGS) entry which is preliminary data.</text>
</comment>
<accession>A0A328Q5N7</accession>
<dbReference type="PIRSF" id="PIRSF006598">
    <property type="entry name" value="UCP006598"/>
    <property type="match status" value="1"/>
</dbReference>
<evidence type="ECO:0000313" key="1">
    <source>
        <dbReference type="EMBL" id="RAP02896.1"/>
    </source>
</evidence>
<organism evidence="1 2">
    <name type="scientific">Methanosphaera stadtmanae</name>
    <dbReference type="NCBI Taxonomy" id="2317"/>
    <lineage>
        <taxon>Archaea</taxon>
        <taxon>Methanobacteriati</taxon>
        <taxon>Methanobacteriota</taxon>
        <taxon>Methanomada group</taxon>
        <taxon>Methanobacteria</taxon>
        <taxon>Methanobacteriales</taxon>
        <taxon>Methanobacteriaceae</taxon>
        <taxon>Methanosphaera</taxon>
    </lineage>
</organism>
<gene>
    <name evidence="1" type="ORF">CA615_05100</name>
</gene>
<sequence>MSLKIGVIVHGPTIIDKGYAKKIINLLSNYGVVSARLGGTMGRTAVIDASLENVINIEDKLLPSQSIELLSEDNDILFLLNYGKSMITGHTFGYKVLNNVGMDVDLIQIERPDTSDGAIICWSDNVDKTLLNNISKDLNMPIVSSNEVTSIVENLTGYNKEEGLIKRKIAGVSPGENIMLNGTIIGRVTSSNLEIIAQDNQIIKMIGGKIKKHGLEKLGKVDLTKAIVKTGLLRKTNNIKPRLMKHISSDKLTVVYLDHAAEDIYQYRNADLVVSVGDDTTLLSSDILYRFNVPIIGITDGDLDKVVLEGFKHDDSIIIQVESGYDDIIGEMIFKKVFSNKISRNVDDLVEFKKEILDTIDNSGISYKFVDKQLLD</sequence>
<dbReference type="InterPro" id="IPR016064">
    <property type="entry name" value="NAD/diacylglycerol_kinase_sf"/>
</dbReference>
<dbReference type="Proteomes" id="UP000248557">
    <property type="component" value="Unassembled WGS sequence"/>
</dbReference>
<dbReference type="EMBL" id="NGJK01000064">
    <property type="protein sequence ID" value="RAP02896.1"/>
    <property type="molecule type" value="Genomic_DNA"/>
</dbReference>
<evidence type="ECO:0000313" key="2">
    <source>
        <dbReference type="Proteomes" id="UP000248557"/>
    </source>
</evidence>
<dbReference type="RefSeq" id="WP_112149626.1">
    <property type="nucleotide sequence ID" value="NZ_CATZNA010000062.1"/>
</dbReference>
<dbReference type="SUPFAM" id="SSF111331">
    <property type="entry name" value="NAD kinase/diacylglycerol kinase-like"/>
    <property type="match status" value="1"/>
</dbReference>
<evidence type="ECO:0008006" key="3">
    <source>
        <dbReference type="Google" id="ProtNLM"/>
    </source>
</evidence>
<dbReference type="Pfam" id="PF09890">
    <property type="entry name" value="DUF2117"/>
    <property type="match status" value="1"/>
</dbReference>
<protein>
    <recommendedName>
        <fullName evidence="3">DUF2117 domain-containing protein</fullName>
    </recommendedName>
</protein>
<dbReference type="InterPro" id="IPR012032">
    <property type="entry name" value="UCP006598"/>
</dbReference>
<reference evidence="1 2" key="1">
    <citation type="submission" date="2017-05" db="EMBL/GenBank/DDBJ databases">
        <title>Host range expansion of the Methanosphaera genus to humans and monogastric animals involves recent and extensive reduction in genome content.</title>
        <authorList>
            <person name="Hoedt E.C."/>
            <person name="Volmer J.G."/>
            <person name="Parks D.H."/>
            <person name="Rosewarne C.P."/>
            <person name="Denman S.E."/>
            <person name="Mcsweeney C.S."/>
            <person name="O Cuiv P."/>
            <person name="Hugenholtz P."/>
            <person name="Tyson G.W."/>
            <person name="Morrison M."/>
        </authorList>
    </citation>
    <scope>NUCLEOTIDE SEQUENCE [LARGE SCALE GENOMIC DNA]</scope>
    <source>
        <strain evidence="1 2">PA5</strain>
    </source>
</reference>
<name>A0A328Q5N7_9EURY</name>
<dbReference type="AlphaFoldDB" id="A0A328Q5N7"/>
<proteinExistence type="predicted"/>